<dbReference type="EMBL" id="JAQNDN010000010">
    <property type="protein sequence ID" value="MDC0669745.1"/>
    <property type="molecule type" value="Genomic_DNA"/>
</dbReference>
<protein>
    <recommendedName>
        <fullName evidence="4">Polyketide cyclase / dehydrase and lipid transport</fullName>
    </recommendedName>
</protein>
<keyword evidence="3" id="KW-1185">Reference proteome</keyword>
<evidence type="ECO:0008006" key="4">
    <source>
        <dbReference type="Google" id="ProtNLM"/>
    </source>
</evidence>
<accession>A0ABT5B7W1</accession>
<name>A0ABT5B7W1_9BACT</name>
<feature type="region of interest" description="Disordered" evidence="1">
    <location>
        <begin position="169"/>
        <end position="189"/>
    </location>
</feature>
<evidence type="ECO:0000313" key="2">
    <source>
        <dbReference type="EMBL" id="MDC0669745.1"/>
    </source>
</evidence>
<gene>
    <name evidence="2" type="ORF">POL58_18475</name>
</gene>
<proteinExistence type="predicted"/>
<reference evidence="2 3" key="1">
    <citation type="submission" date="2022-11" db="EMBL/GenBank/DDBJ databases">
        <title>Minimal conservation of predation-associated metabolite biosynthetic gene clusters underscores biosynthetic potential of Myxococcota including descriptions for ten novel species: Archangium lansinium sp. nov., Myxococcus landrumus sp. nov., Nannocystis bai.</title>
        <authorList>
            <person name="Ahearne A."/>
            <person name="Stevens C."/>
            <person name="Dowd S."/>
        </authorList>
    </citation>
    <scope>NUCLEOTIDE SEQUENCE [LARGE SCALE GENOMIC DNA]</scope>
    <source>
        <strain evidence="2 3">NCELM</strain>
    </source>
</reference>
<sequence>MKQTFTVRYAHAIEPDLFWRRVFFDREYNERLLREVYRYWSWEIVEDTVLPDGRRTRKVRLTAGVNAPAALRKQAGDSVAVVEVGTLELEGPHAPMWITRYLVPRPMVFSLLTRFWLERTGPGQSDWVVEVELESRSAEALEVVRETLLESYPKIAEFTERWLREHRDTLADPSPDVQNRRECQQRSSI</sequence>
<feature type="compositionally biased region" description="Basic and acidic residues" evidence="1">
    <location>
        <begin position="178"/>
        <end position="189"/>
    </location>
</feature>
<dbReference type="Proteomes" id="UP001217838">
    <property type="component" value="Unassembled WGS sequence"/>
</dbReference>
<evidence type="ECO:0000256" key="1">
    <source>
        <dbReference type="SAM" id="MobiDB-lite"/>
    </source>
</evidence>
<dbReference type="RefSeq" id="WP_271999541.1">
    <property type="nucleotide sequence ID" value="NZ_JAQNDN010000010.1"/>
</dbReference>
<organism evidence="2 3">
    <name type="scientific">Nannocystis radixulma</name>
    <dbReference type="NCBI Taxonomy" id="2995305"/>
    <lineage>
        <taxon>Bacteria</taxon>
        <taxon>Pseudomonadati</taxon>
        <taxon>Myxococcota</taxon>
        <taxon>Polyangia</taxon>
        <taxon>Nannocystales</taxon>
        <taxon>Nannocystaceae</taxon>
        <taxon>Nannocystis</taxon>
    </lineage>
</organism>
<comment type="caution">
    <text evidence="2">The sequence shown here is derived from an EMBL/GenBank/DDBJ whole genome shotgun (WGS) entry which is preliminary data.</text>
</comment>
<evidence type="ECO:0000313" key="3">
    <source>
        <dbReference type="Proteomes" id="UP001217838"/>
    </source>
</evidence>